<dbReference type="SUPFAM" id="SSF51430">
    <property type="entry name" value="NAD(P)-linked oxidoreductase"/>
    <property type="match status" value="1"/>
</dbReference>
<dbReference type="PANTHER" id="PTHR43827:SF8">
    <property type="entry name" value="ALDO_KETO REDUCTASE FAMILY PROTEIN"/>
    <property type="match status" value="1"/>
</dbReference>
<dbReference type="STRING" id="1214573.A0A0G2H5W0"/>
<reference evidence="1 2" key="1">
    <citation type="submission" date="2015-05" db="EMBL/GenBank/DDBJ databases">
        <title>Distinctive expansion of gene families associated with plant cell wall degradation and secondary metabolism in the genomes of grapevine trunk pathogens.</title>
        <authorList>
            <person name="Lawrence D.P."/>
            <person name="Travadon R."/>
            <person name="Rolshausen P.E."/>
            <person name="Baumgartner K."/>
        </authorList>
    </citation>
    <scope>NUCLEOTIDE SEQUENCE [LARGE SCALE GENOMIC DNA]</scope>
    <source>
        <strain evidence="1">DA912</strain>
    </source>
</reference>
<dbReference type="InterPro" id="IPR020471">
    <property type="entry name" value="AKR"/>
</dbReference>
<gene>
    <name evidence="1" type="ORF">UCDDA912_g09456</name>
</gene>
<dbReference type="Proteomes" id="UP000034680">
    <property type="component" value="Unassembled WGS sequence"/>
</dbReference>
<reference evidence="1 2" key="2">
    <citation type="submission" date="2015-05" db="EMBL/GenBank/DDBJ databases">
        <authorList>
            <person name="Morales-Cruz A."/>
            <person name="Amrine K.C."/>
            <person name="Cantu D."/>
        </authorList>
    </citation>
    <scope>NUCLEOTIDE SEQUENCE [LARGE SCALE GENOMIC DNA]</scope>
    <source>
        <strain evidence="1">DA912</strain>
    </source>
</reference>
<evidence type="ECO:0000313" key="1">
    <source>
        <dbReference type="EMBL" id="KKY30598.1"/>
    </source>
</evidence>
<dbReference type="AlphaFoldDB" id="A0A0G2H5W0"/>
<dbReference type="EMBL" id="LCUC01000464">
    <property type="protein sequence ID" value="KKY30598.1"/>
    <property type="molecule type" value="Genomic_DNA"/>
</dbReference>
<keyword evidence="2" id="KW-1185">Reference proteome</keyword>
<dbReference type="OrthoDB" id="5357513at2759"/>
<proteinExistence type="predicted"/>
<name>A0A0G2H5W0_9PEZI</name>
<dbReference type="Gene3D" id="3.20.20.100">
    <property type="entry name" value="NADP-dependent oxidoreductase domain"/>
    <property type="match status" value="1"/>
</dbReference>
<sequence length="340" mass="37591">MLIFIVSKGCQSCSAVIRQHNARITTLLSATIMGRLIYGTAWKKEETDKLVYCALKEGFRALSTAAQPKYYEEALVALGTTFTPAHDQAVKKLVMTNRTAAHPGWPCPPTQRTAIPSDCPYDPATSLAEQVRSSVASSLRNFTFMPSSPGEAYLDAVILHTPYPTREHTEAVWTALSASVPHPVRRLGISNVNDKELQQLLDFCRANPTAAVWPAIVQNRFRDGSARDDDDDDDAFDAAVRNKCRKNGVEYQAFGVLREKRLLQDQQSVGAVADLAVVSREASLYALVMALQDDMAVLDGTSDPRTMGADIDDVRKIKGYNERPEWKRALKSFKEGILEP</sequence>
<dbReference type="GO" id="GO:0016491">
    <property type="term" value="F:oxidoreductase activity"/>
    <property type="evidence" value="ECO:0007669"/>
    <property type="project" value="InterPro"/>
</dbReference>
<dbReference type="InterPro" id="IPR036812">
    <property type="entry name" value="NAD(P)_OxRdtase_dom_sf"/>
</dbReference>
<organism evidence="1 2">
    <name type="scientific">Diaporthe ampelina</name>
    <dbReference type="NCBI Taxonomy" id="1214573"/>
    <lineage>
        <taxon>Eukaryota</taxon>
        <taxon>Fungi</taxon>
        <taxon>Dikarya</taxon>
        <taxon>Ascomycota</taxon>
        <taxon>Pezizomycotina</taxon>
        <taxon>Sordariomycetes</taxon>
        <taxon>Sordariomycetidae</taxon>
        <taxon>Diaporthales</taxon>
        <taxon>Diaporthaceae</taxon>
        <taxon>Diaporthe</taxon>
    </lineage>
</organism>
<dbReference type="PANTHER" id="PTHR43827">
    <property type="entry name" value="2,5-DIKETO-D-GLUCONIC ACID REDUCTASE"/>
    <property type="match status" value="1"/>
</dbReference>
<evidence type="ECO:0000313" key="2">
    <source>
        <dbReference type="Proteomes" id="UP000034680"/>
    </source>
</evidence>
<comment type="caution">
    <text evidence="1">The sequence shown here is derived from an EMBL/GenBank/DDBJ whole genome shotgun (WGS) entry which is preliminary data.</text>
</comment>
<accession>A0A0G2H5W0</accession>
<protein>
    <submittedName>
        <fullName evidence="1">Putative aldo-keto reductase</fullName>
    </submittedName>
</protein>